<sequence length="145" mass="16758">MTRTESLETPPHQNDVKTQAWPRRCVIETTSNDKGLARNLGNHQEQQQPMMLGTRRVCPSIFRTILGNVYNARRGKNRRNLERRGFYAPFEQRANTCTMCIRLVRWRRSGGQNSSLNLQTSSHARCRLRYPLSVQEIESQVIAGT</sequence>
<dbReference type="EMBL" id="BLXT01001699">
    <property type="protein sequence ID" value="GFN87285.1"/>
    <property type="molecule type" value="Genomic_DNA"/>
</dbReference>
<dbReference type="Proteomes" id="UP000735302">
    <property type="component" value="Unassembled WGS sequence"/>
</dbReference>
<feature type="region of interest" description="Disordered" evidence="1">
    <location>
        <begin position="1"/>
        <end position="20"/>
    </location>
</feature>
<gene>
    <name evidence="2" type="ORF">PoB_001379100</name>
</gene>
<dbReference type="AlphaFoldDB" id="A0AAV3YV26"/>
<keyword evidence="3" id="KW-1185">Reference proteome</keyword>
<reference evidence="2 3" key="1">
    <citation type="journal article" date="2021" name="Elife">
        <title>Chloroplast acquisition without the gene transfer in kleptoplastic sea slugs, Plakobranchus ocellatus.</title>
        <authorList>
            <person name="Maeda T."/>
            <person name="Takahashi S."/>
            <person name="Yoshida T."/>
            <person name="Shimamura S."/>
            <person name="Takaki Y."/>
            <person name="Nagai Y."/>
            <person name="Toyoda A."/>
            <person name="Suzuki Y."/>
            <person name="Arimoto A."/>
            <person name="Ishii H."/>
            <person name="Satoh N."/>
            <person name="Nishiyama T."/>
            <person name="Hasebe M."/>
            <person name="Maruyama T."/>
            <person name="Minagawa J."/>
            <person name="Obokata J."/>
            <person name="Shigenobu S."/>
        </authorList>
    </citation>
    <scope>NUCLEOTIDE SEQUENCE [LARGE SCALE GENOMIC DNA]</scope>
</reference>
<organism evidence="2 3">
    <name type="scientific">Plakobranchus ocellatus</name>
    <dbReference type="NCBI Taxonomy" id="259542"/>
    <lineage>
        <taxon>Eukaryota</taxon>
        <taxon>Metazoa</taxon>
        <taxon>Spiralia</taxon>
        <taxon>Lophotrochozoa</taxon>
        <taxon>Mollusca</taxon>
        <taxon>Gastropoda</taxon>
        <taxon>Heterobranchia</taxon>
        <taxon>Euthyneura</taxon>
        <taxon>Panpulmonata</taxon>
        <taxon>Sacoglossa</taxon>
        <taxon>Placobranchoidea</taxon>
        <taxon>Plakobranchidae</taxon>
        <taxon>Plakobranchus</taxon>
    </lineage>
</organism>
<proteinExistence type="predicted"/>
<evidence type="ECO:0000313" key="3">
    <source>
        <dbReference type="Proteomes" id="UP000735302"/>
    </source>
</evidence>
<evidence type="ECO:0000313" key="2">
    <source>
        <dbReference type="EMBL" id="GFN87285.1"/>
    </source>
</evidence>
<name>A0AAV3YV26_9GAST</name>
<protein>
    <submittedName>
        <fullName evidence="2">Uncharacterized protein</fullName>
    </submittedName>
</protein>
<comment type="caution">
    <text evidence="2">The sequence shown here is derived from an EMBL/GenBank/DDBJ whole genome shotgun (WGS) entry which is preliminary data.</text>
</comment>
<accession>A0AAV3YV26</accession>
<evidence type="ECO:0000256" key="1">
    <source>
        <dbReference type="SAM" id="MobiDB-lite"/>
    </source>
</evidence>